<accession>A1RSJ3</accession>
<dbReference type="InterPro" id="IPR050710">
    <property type="entry name" value="Band7/mec-2_domain"/>
</dbReference>
<reference evidence="3" key="1">
    <citation type="submission" date="2006-12" db="EMBL/GenBank/DDBJ databases">
        <title>Complete sequence of Pyrobaculum islandicum DSM 4184.</title>
        <authorList>
            <person name="Copeland A."/>
            <person name="Lucas S."/>
            <person name="Lapidus A."/>
            <person name="Barry K."/>
            <person name="Detter J.C."/>
            <person name="Glavina del Rio T."/>
            <person name="Dalin E."/>
            <person name="Tice H."/>
            <person name="Pitluck S."/>
            <person name="Meincke L."/>
            <person name="Brettin T."/>
            <person name="Bruce D."/>
            <person name="Han C."/>
            <person name="Tapia R."/>
            <person name="Gilna P."/>
            <person name="Schmutz J."/>
            <person name="Larimer F."/>
            <person name="Land M."/>
            <person name="Hauser L."/>
            <person name="Kyrpides N."/>
            <person name="Mikhailova N."/>
            <person name="Cozen A.E."/>
            <person name="Fitz-Gibbon S.T."/>
            <person name="House C.H."/>
            <person name="Saltikov C."/>
            <person name="Lowe T."/>
            <person name="Richardson P."/>
        </authorList>
    </citation>
    <scope>NUCLEOTIDE SEQUENCE [LARGE SCALE GENOMIC DNA]</scope>
    <source>
        <strain evidence="3">DSM 4184</strain>
    </source>
</reference>
<sequence>MWPQGTMAYIPVEVRRTPNIPKRTTTVFVVAVLAIVAVAVLVSLSVYTLPAGVVAVVVDPVSGTISKPVAGPAIGFKAPWAYIIEDTYAIEVIEFVQREKAAGRWTFTAPEVLTKDGVTVTVEMVVRYRIRPERFDELVKKFPQVDYDDKVLVPKARQLIRDVISKVSLDYLIENRDVIAKQIEQQYRESIEKDPAVAGLIDILDVNVLNFILPQQITDAINRKVAAQQDAIRAQFERQRVEELARANYTRAVLAAMAEANATITRARAQAMQIMLVANATKNAIEMIIKATGANATEATRIAELYLYLAGLREVAQTGNVQIVAITGGGGQIVPVIPVR</sequence>
<dbReference type="Proteomes" id="UP000002595">
    <property type="component" value="Chromosome"/>
</dbReference>
<dbReference type="eggNOG" id="arCOG01915">
    <property type="taxonomic scope" value="Archaea"/>
</dbReference>
<dbReference type="SUPFAM" id="SSF117892">
    <property type="entry name" value="Band 7/SPFH domain"/>
    <property type="match status" value="1"/>
</dbReference>
<evidence type="ECO:0000313" key="3">
    <source>
        <dbReference type="EMBL" id="ABL87925.1"/>
    </source>
</evidence>
<dbReference type="SMART" id="SM00244">
    <property type="entry name" value="PHB"/>
    <property type="match status" value="1"/>
</dbReference>
<protein>
    <submittedName>
        <fullName evidence="3">Band 7 protein</fullName>
    </submittedName>
</protein>
<name>A1RSJ3_PYRIL</name>
<organism evidence="3 4">
    <name type="scientific">Pyrobaculum islandicum (strain DSM 4184 / JCM 9189 / GEO3)</name>
    <dbReference type="NCBI Taxonomy" id="384616"/>
    <lineage>
        <taxon>Archaea</taxon>
        <taxon>Thermoproteota</taxon>
        <taxon>Thermoprotei</taxon>
        <taxon>Thermoproteales</taxon>
        <taxon>Thermoproteaceae</taxon>
        <taxon>Pyrobaculum</taxon>
    </lineage>
</organism>
<dbReference type="PANTHER" id="PTHR43327:SF10">
    <property type="entry name" value="STOMATIN-LIKE PROTEIN 2, MITOCHONDRIAL"/>
    <property type="match status" value="1"/>
</dbReference>
<dbReference type="Pfam" id="PF01145">
    <property type="entry name" value="Band_7"/>
    <property type="match status" value="1"/>
</dbReference>
<dbReference type="HOGENOM" id="CLU_846241_0_0_2"/>
<dbReference type="PANTHER" id="PTHR43327">
    <property type="entry name" value="STOMATIN-LIKE PROTEIN 2, MITOCHONDRIAL"/>
    <property type="match status" value="1"/>
</dbReference>
<dbReference type="STRING" id="384616.Pisl_0749"/>
<feature type="transmembrane region" description="Helical" evidence="1">
    <location>
        <begin position="25"/>
        <end position="47"/>
    </location>
</feature>
<gene>
    <name evidence="3" type="ordered locus">Pisl_0749</name>
</gene>
<keyword evidence="1" id="KW-0472">Membrane</keyword>
<dbReference type="KEGG" id="pis:Pisl_0749"/>
<dbReference type="InterPro" id="IPR000163">
    <property type="entry name" value="Prohibitin"/>
</dbReference>
<keyword evidence="1" id="KW-1133">Transmembrane helix</keyword>
<feature type="domain" description="Band 7" evidence="2">
    <location>
        <begin position="44"/>
        <end position="225"/>
    </location>
</feature>
<dbReference type="GO" id="GO:0016020">
    <property type="term" value="C:membrane"/>
    <property type="evidence" value="ECO:0007669"/>
    <property type="project" value="InterPro"/>
</dbReference>
<dbReference type="EMBL" id="CP000504">
    <property type="protein sequence ID" value="ABL87925.1"/>
    <property type="molecule type" value="Genomic_DNA"/>
</dbReference>
<evidence type="ECO:0000313" key="4">
    <source>
        <dbReference type="Proteomes" id="UP000002595"/>
    </source>
</evidence>
<evidence type="ECO:0000259" key="2">
    <source>
        <dbReference type="SMART" id="SM00244"/>
    </source>
</evidence>
<keyword evidence="4" id="KW-1185">Reference proteome</keyword>
<proteinExistence type="predicted"/>
<dbReference type="InterPro" id="IPR001107">
    <property type="entry name" value="Band_7"/>
</dbReference>
<evidence type="ECO:0000256" key="1">
    <source>
        <dbReference type="SAM" id="Phobius"/>
    </source>
</evidence>
<keyword evidence="1" id="KW-0812">Transmembrane</keyword>
<dbReference type="CDD" id="cd03401">
    <property type="entry name" value="SPFH_prohibitin"/>
    <property type="match status" value="1"/>
</dbReference>
<dbReference type="AlphaFoldDB" id="A1RSJ3"/>
<dbReference type="Gene3D" id="3.30.479.30">
    <property type="entry name" value="Band 7 domain"/>
    <property type="match status" value="1"/>
</dbReference>
<dbReference type="InterPro" id="IPR036013">
    <property type="entry name" value="Band_7/SPFH_dom_sf"/>
</dbReference>